<dbReference type="AlphaFoldDB" id="A0A923SM61"/>
<evidence type="ECO:0000313" key="9">
    <source>
        <dbReference type="EMBL" id="MBC5999994.1"/>
    </source>
</evidence>
<dbReference type="GO" id="GO:0005886">
    <property type="term" value="C:plasma membrane"/>
    <property type="evidence" value="ECO:0007669"/>
    <property type="project" value="UniProtKB-SubCell"/>
</dbReference>
<dbReference type="EMBL" id="JACRWC010000104">
    <property type="protein sequence ID" value="MBC5999994.1"/>
    <property type="molecule type" value="Genomic_DNA"/>
</dbReference>
<gene>
    <name evidence="9" type="ORF">H8876_08275</name>
</gene>
<feature type="transmembrane region" description="Helical" evidence="7">
    <location>
        <begin position="226"/>
        <end position="248"/>
    </location>
</feature>
<evidence type="ECO:0000256" key="4">
    <source>
        <dbReference type="ARBA" id="ARBA00022692"/>
    </source>
</evidence>
<dbReference type="Gene3D" id="1.20.1250.20">
    <property type="entry name" value="MFS general substrate transporter like domains"/>
    <property type="match status" value="1"/>
</dbReference>
<keyword evidence="2" id="KW-0813">Transport</keyword>
<name>A0A923SM61_9FIRM</name>
<feature type="transmembrane region" description="Helical" evidence="7">
    <location>
        <begin position="355"/>
        <end position="374"/>
    </location>
</feature>
<dbReference type="SUPFAM" id="SSF103473">
    <property type="entry name" value="MFS general substrate transporter"/>
    <property type="match status" value="1"/>
</dbReference>
<proteinExistence type="predicted"/>
<feature type="transmembrane region" description="Helical" evidence="7">
    <location>
        <begin position="289"/>
        <end position="308"/>
    </location>
</feature>
<dbReference type="InterPro" id="IPR011701">
    <property type="entry name" value="MFS"/>
</dbReference>
<dbReference type="RefSeq" id="WP_249287351.1">
    <property type="nucleotide sequence ID" value="NZ_JACRWC010000104.1"/>
</dbReference>
<dbReference type="GO" id="GO:0022857">
    <property type="term" value="F:transmembrane transporter activity"/>
    <property type="evidence" value="ECO:0007669"/>
    <property type="project" value="InterPro"/>
</dbReference>
<protein>
    <submittedName>
        <fullName evidence="9">MFS transporter</fullName>
    </submittedName>
</protein>
<sequence>MKSEETTAKPLVVSILSLSLLTVMAGAAVAPALGVIQEYFADSSPVLVQMIISIPAIFIVITNSIFPRLCKKFGAKALTMIGLLLYTVGGCIAGAFSQIVLVLIMRAFVGIGVGIIMPLSTGLLSFYFPPEKQSKLMGYSSAMNQMGGVVATLLSGVLATISWRLSFLVYLMGFFSIILCVIFVPNDRIHRSEESAVDRESDKSAVARAAEESASPDDKGVFRQNYVYIIAMFLLMTTFFLYPANFAMETVQDSVIPARYIASIMAGADLIAFFGGLLFVVLKKICGRFARFLAPLLFLAGYLLLILAGGWFGVLAGSACIGFANGVGVPFIIFEASVRAGKAAATTVMPLISAALYLAQFLCPILMSIVRMLFGSAVSHLPYCFAVVLAVFFCFWSVLIPSERATR</sequence>
<dbReference type="Proteomes" id="UP000644115">
    <property type="component" value="Unassembled WGS sequence"/>
</dbReference>
<comment type="caution">
    <text evidence="9">The sequence shown here is derived from an EMBL/GenBank/DDBJ whole genome shotgun (WGS) entry which is preliminary data.</text>
</comment>
<evidence type="ECO:0000256" key="7">
    <source>
        <dbReference type="SAM" id="Phobius"/>
    </source>
</evidence>
<feature type="transmembrane region" description="Helical" evidence="7">
    <location>
        <begin position="380"/>
        <end position="400"/>
    </location>
</feature>
<feature type="transmembrane region" description="Helical" evidence="7">
    <location>
        <begin position="141"/>
        <end position="161"/>
    </location>
</feature>
<dbReference type="InterPro" id="IPR050189">
    <property type="entry name" value="MFS_Efflux_Transporters"/>
</dbReference>
<dbReference type="InterPro" id="IPR020846">
    <property type="entry name" value="MFS_dom"/>
</dbReference>
<dbReference type="PANTHER" id="PTHR43124:SF3">
    <property type="entry name" value="CHLORAMPHENICOL EFFLUX PUMP RV0191"/>
    <property type="match status" value="1"/>
</dbReference>
<evidence type="ECO:0000259" key="8">
    <source>
        <dbReference type="PROSITE" id="PS50850"/>
    </source>
</evidence>
<feature type="transmembrane region" description="Helical" evidence="7">
    <location>
        <begin position="44"/>
        <end position="66"/>
    </location>
</feature>
<evidence type="ECO:0000256" key="3">
    <source>
        <dbReference type="ARBA" id="ARBA00022475"/>
    </source>
</evidence>
<evidence type="ECO:0000256" key="5">
    <source>
        <dbReference type="ARBA" id="ARBA00022989"/>
    </source>
</evidence>
<evidence type="ECO:0000256" key="2">
    <source>
        <dbReference type="ARBA" id="ARBA00022448"/>
    </source>
</evidence>
<feature type="transmembrane region" description="Helical" evidence="7">
    <location>
        <begin position="167"/>
        <end position="184"/>
    </location>
</feature>
<feature type="transmembrane region" description="Helical" evidence="7">
    <location>
        <begin position="107"/>
        <end position="129"/>
    </location>
</feature>
<comment type="subcellular location">
    <subcellularLocation>
        <location evidence="1">Cell membrane</location>
        <topology evidence="1">Multi-pass membrane protein</topology>
    </subcellularLocation>
</comment>
<keyword evidence="6 7" id="KW-0472">Membrane</keyword>
<evidence type="ECO:0000256" key="6">
    <source>
        <dbReference type="ARBA" id="ARBA00023136"/>
    </source>
</evidence>
<dbReference type="Pfam" id="PF07690">
    <property type="entry name" value="MFS_1"/>
    <property type="match status" value="1"/>
</dbReference>
<keyword evidence="3" id="KW-1003">Cell membrane</keyword>
<feature type="transmembrane region" description="Helical" evidence="7">
    <location>
        <begin position="314"/>
        <end position="334"/>
    </location>
</feature>
<feature type="domain" description="Major facilitator superfamily (MFS) profile" evidence="8">
    <location>
        <begin position="11"/>
        <end position="404"/>
    </location>
</feature>
<keyword evidence="4 7" id="KW-0812">Transmembrane</keyword>
<feature type="transmembrane region" description="Helical" evidence="7">
    <location>
        <begin position="78"/>
        <end position="101"/>
    </location>
</feature>
<keyword evidence="10" id="KW-1185">Reference proteome</keyword>
<organism evidence="9 10">
    <name type="scientific">Lentihominibacter faecis</name>
    <dbReference type="NCBI Taxonomy" id="2764712"/>
    <lineage>
        <taxon>Bacteria</taxon>
        <taxon>Bacillati</taxon>
        <taxon>Bacillota</taxon>
        <taxon>Clostridia</taxon>
        <taxon>Peptostreptococcales</taxon>
        <taxon>Anaerovoracaceae</taxon>
        <taxon>Lentihominibacter</taxon>
    </lineage>
</organism>
<feature type="transmembrane region" description="Helical" evidence="7">
    <location>
        <begin position="260"/>
        <end position="282"/>
    </location>
</feature>
<dbReference type="PANTHER" id="PTHR43124">
    <property type="entry name" value="PURINE EFFLUX PUMP PBUE"/>
    <property type="match status" value="1"/>
</dbReference>
<evidence type="ECO:0000256" key="1">
    <source>
        <dbReference type="ARBA" id="ARBA00004651"/>
    </source>
</evidence>
<dbReference type="InterPro" id="IPR036259">
    <property type="entry name" value="MFS_trans_sf"/>
</dbReference>
<accession>A0A923SM61</accession>
<evidence type="ECO:0000313" key="10">
    <source>
        <dbReference type="Proteomes" id="UP000644115"/>
    </source>
</evidence>
<dbReference type="PROSITE" id="PS50850">
    <property type="entry name" value="MFS"/>
    <property type="match status" value="1"/>
</dbReference>
<keyword evidence="5 7" id="KW-1133">Transmembrane helix</keyword>
<reference evidence="9" key="1">
    <citation type="submission" date="2020-08" db="EMBL/GenBank/DDBJ databases">
        <authorList>
            <person name="Liu C."/>
            <person name="Sun Q."/>
        </authorList>
    </citation>
    <scope>NUCLEOTIDE SEQUENCE</scope>
    <source>
        <strain evidence="9">BX16</strain>
    </source>
</reference>